<proteinExistence type="inferred from homology"/>
<protein>
    <recommendedName>
        <fullName evidence="4">Ras modification protein ERF4</fullName>
    </recommendedName>
</protein>
<evidence type="ECO:0000256" key="3">
    <source>
        <dbReference type="ARBA" id="ARBA00011396"/>
    </source>
</evidence>
<evidence type="ECO:0000256" key="4">
    <source>
        <dbReference type="ARBA" id="ARBA00018463"/>
    </source>
</evidence>
<comment type="similarity">
    <text evidence="2">Belongs to the ERF4 family.</text>
</comment>
<dbReference type="PANTHER" id="PTHR13254">
    <property type="entry name" value="GOLGI AUTOANTIGEN, GOLGIN SUBFAMILY A, 7"/>
    <property type="match status" value="1"/>
</dbReference>
<accession>A0A1G4KKZ9</accession>
<comment type="subcellular location">
    <subcellularLocation>
        <location evidence="1">Endoplasmic reticulum membrane</location>
        <topology evidence="1">Peripheral membrane protein</topology>
    </subcellularLocation>
</comment>
<dbReference type="EMBL" id="LT598447">
    <property type="protein sequence ID" value="SCV05149.1"/>
    <property type="molecule type" value="Genomic_DNA"/>
</dbReference>
<dbReference type="AlphaFoldDB" id="A0A1G4KKZ9"/>
<evidence type="ECO:0000313" key="8">
    <source>
        <dbReference type="EMBL" id="SCV05149.1"/>
    </source>
</evidence>
<keyword evidence="9" id="KW-1185">Reference proteome</keyword>
<sequence length="249" mass="28045">MDSTLVSLESKKDNLEVSDSKKALFFNYHEFCVTSYSELGTSLVCDHSDDEALCITHFPNVYVPIESVSFKETRLVRIPRRFESYVDIPNFSTQLPGKEPAALVKHTTNGKFVAKGIYQGQAFGMASVSPLSDYLSDSEFKKIIETINEYLYNGFHHASRMDSVNAVLDTLTFQIWNSLLIRATKSPLLELEEYVQALNKSAAFQDKNLRLISPKRSGFLSVCYQKFKDVAKGSNGVQLTHTNHLSYTA</sequence>
<dbReference type="GO" id="GO:0006612">
    <property type="term" value="P:protein targeting to membrane"/>
    <property type="evidence" value="ECO:0007669"/>
    <property type="project" value="TreeGrafter"/>
</dbReference>
<evidence type="ECO:0000256" key="2">
    <source>
        <dbReference type="ARBA" id="ARBA00007732"/>
    </source>
</evidence>
<keyword evidence="6" id="KW-0472">Membrane</keyword>
<organism evidence="8 9">
    <name type="scientific">Lachancea nothofagi CBS 11611</name>
    <dbReference type="NCBI Taxonomy" id="1266666"/>
    <lineage>
        <taxon>Eukaryota</taxon>
        <taxon>Fungi</taxon>
        <taxon>Dikarya</taxon>
        <taxon>Ascomycota</taxon>
        <taxon>Saccharomycotina</taxon>
        <taxon>Saccharomycetes</taxon>
        <taxon>Saccharomycetales</taxon>
        <taxon>Saccharomycetaceae</taxon>
        <taxon>Lachancea</taxon>
    </lineage>
</organism>
<dbReference type="Proteomes" id="UP000189911">
    <property type="component" value="Chromosome H"/>
</dbReference>
<reference evidence="9" key="1">
    <citation type="submission" date="2016-03" db="EMBL/GenBank/DDBJ databases">
        <authorList>
            <person name="Devillers Hugo."/>
        </authorList>
    </citation>
    <scope>NUCLEOTIDE SEQUENCE [LARGE SCALE GENOMIC DNA]</scope>
</reference>
<dbReference type="Pfam" id="PF10256">
    <property type="entry name" value="Erf4"/>
    <property type="match status" value="1"/>
</dbReference>
<dbReference type="OrthoDB" id="5377273at2759"/>
<dbReference type="GO" id="GO:0005789">
    <property type="term" value="C:endoplasmic reticulum membrane"/>
    <property type="evidence" value="ECO:0007669"/>
    <property type="project" value="UniProtKB-SubCell"/>
</dbReference>
<feature type="domain" description="Golgin subfamily A member 7/ERF4" evidence="7">
    <location>
        <begin position="76"/>
        <end position="223"/>
    </location>
</feature>
<name>A0A1G4KKZ9_9SACH</name>
<evidence type="ECO:0000256" key="5">
    <source>
        <dbReference type="ARBA" id="ARBA00022824"/>
    </source>
</evidence>
<keyword evidence="5" id="KW-0256">Endoplasmic reticulum</keyword>
<gene>
    <name evidence="8" type="ORF">LANO_0H01134G</name>
</gene>
<dbReference type="PANTHER" id="PTHR13254:SF0">
    <property type="entry name" value="GOLGIN SUBFAMILY A MEMBER 7_ERF4 DOMAIN-CONTAINING PROTEIN"/>
    <property type="match status" value="1"/>
</dbReference>
<evidence type="ECO:0000259" key="7">
    <source>
        <dbReference type="Pfam" id="PF10256"/>
    </source>
</evidence>
<dbReference type="InterPro" id="IPR051371">
    <property type="entry name" value="Ras_palmitoyltransferase"/>
</dbReference>
<evidence type="ECO:0000313" key="9">
    <source>
        <dbReference type="Proteomes" id="UP000189911"/>
    </source>
</evidence>
<dbReference type="InterPro" id="IPR019383">
    <property type="entry name" value="Golgin_A_7/ERF4"/>
</dbReference>
<comment type="subunit">
    <text evidence="3">Interacts with ERF2.</text>
</comment>
<evidence type="ECO:0000256" key="6">
    <source>
        <dbReference type="ARBA" id="ARBA00023136"/>
    </source>
</evidence>
<dbReference type="GO" id="GO:0031211">
    <property type="term" value="C:endoplasmic reticulum palmitoyltransferase complex"/>
    <property type="evidence" value="ECO:0007669"/>
    <property type="project" value="TreeGrafter"/>
</dbReference>
<evidence type="ECO:0000256" key="1">
    <source>
        <dbReference type="ARBA" id="ARBA00004406"/>
    </source>
</evidence>